<evidence type="ECO:0000313" key="2">
    <source>
        <dbReference type="Proteomes" id="UP000195321"/>
    </source>
</evidence>
<dbReference type="InterPro" id="IPR037883">
    <property type="entry name" value="Knr4/Smi1-like_sf"/>
</dbReference>
<dbReference type="Proteomes" id="UP000195321">
    <property type="component" value="Unassembled WGS sequence"/>
</dbReference>
<name>A0A1Y3MIK7_9BACI</name>
<protein>
    <recommendedName>
        <fullName evidence="3">SMI1/KNR4 family protein</fullName>
    </recommendedName>
</protein>
<gene>
    <name evidence="1" type="ORF">BW425_04215</name>
</gene>
<dbReference type="AlphaFoldDB" id="A0A1Y3MIK7"/>
<reference evidence="1 2" key="1">
    <citation type="submission" date="2017-02" db="EMBL/GenBank/DDBJ databases">
        <title>Bacillus pseudomycoides isolate FSL K6-0042.</title>
        <authorList>
            <person name="Kovac J."/>
        </authorList>
    </citation>
    <scope>NUCLEOTIDE SEQUENCE [LARGE SCALE GENOMIC DNA]</scope>
    <source>
        <strain evidence="1 2">FSL K6-0042</strain>
    </source>
</reference>
<evidence type="ECO:0008006" key="3">
    <source>
        <dbReference type="Google" id="ProtNLM"/>
    </source>
</evidence>
<dbReference type="SUPFAM" id="SSF160631">
    <property type="entry name" value="SMI1/KNR4-like"/>
    <property type="match status" value="1"/>
</dbReference>
<organism evidence="1 2">
    <name type="scientific">Bacillus pseudomycoides</name>
    <dbReference type="NCBI Taxonomy" id="64104"/>
    <lineage>
        <taxon>Bacteria</taxon>
        <taxon>Bacillati</taxon>
        <taxon>Bacillota</taxon>
        <taxon>Bacilli</taxon>
        <taxon>Bacillales</taxon>
        <taxon>Bacillaceae</taxon>
        <taxon>Bacillus</taxon>
        <taxon>Bacillus cereus group</taxon>
    </lineage>
</organism>
<comment type="caution">
    <text evidence="1">The sequence shown here is derived from an EMBL/GenBank/DDBJ whole genome shotgun (WGS) entry which is preliminary data.</text>
</comment>
<dbReference type="RefSeq" id="WP_016133062.1">
    <property type="nucleotide sequence ID" value="NZ_CP189809.1"/>
</dbReference>
<dbReference type="Pfam" id="PF14435">
    <property type="entry name" value="SUKH-4"/>
    <property type="match status" value="1"/>
</dbReference>
<proteinExistence type="predicted"/>
<evidence type="ECO:0000313" key="1">
    <source>
        <dbReference type="EMBL" id="OUM50287.1"/>
    </source>
</evidence>
<dbReference type="EMBL" id="MWPX01000002">
    <property type="protein sequence ID" value="OUM50287.1"/>
    <property type="molecule type" value="Genomic_DNA"/>
</dbReference>
<accession>A0A1Y3MIK7</accession>
<dbReference type="InterPro" id="IPR025851">
    <property type="entry name" value="SUKH-4"/>
</dbReference>
<sequence length="183" mass="21384">MISPKEFCDKWNEKRDGPVNKLDRDMLQHTNLSSDTRRFLSEVGLPASAAPFIEFDNATEPMQNVNQKFGMPIDYQSYWFIGTTGSGDPLCIDERTNKVVYLHHDNNYEEIFINSSIHQFAESLLLFSKLIDEAIHINGEFAFLDNEIPESVRIWFENEVRRIDPKAVEKNTFWFEELENLTE</sequence>